<sequence>MMKLWISFLTATVILLIGCTEQQSSAKEEVELLEVIDGDTIRIEWNGEEETVRYLLVDTPETNHPRLGKQPYGEEAKELNKELLEGKTISIELDIGERYDDYGRLLAYVYVDGERVQDQLIASGVARVAYAYPPNIKYLDEFERIQETARDQEVGIWQYDYYVTDYGFDSSSFDQQDSECLIKGNINREGDKIYHVPSGRYYSQTNPEEWFCSEKEAKQAGFRKSME</sequence>
<keyword evidence="6" id="KW-1185">Reference proteome</keyword>
<dbReference type="PANTHER" id="PTHR12302:SF3">
    <property type="entry name" value="SERINE_THREONINE-PROTEIN KINASE 31"/>
    <property type="match status" value="1"/>
</dbReference>
<dbReference type="InterPro" id="IPR016071">
    <property type="entry name" value="Staphylococal_nuclease_OB-fold"/>
</dbReference>
<evidence type="ECO:0000313" key="5">
    <source>
        <dbReference type="EMBL" id="OZS79127.1"/>
    </source>
</evidence>
<dbReference type="GO" id="GO:0016787">
    <property type="term" value="F:hydrolase activity"/>
    <property type="evidence" value="ECO:0007669"/>
    <property type="project" value="UniProtKB-KW"/>
</dbReference>
<dbReference type="SUPFAM" id="SSF50199">
    <property type="entry name" value="Staphylococcal nuclease"/>
    <property type="match status" value="1"/>
</dbReference>
<dbReference type="OrthoDB" id="4376109at2"/>
<keyword evidence="1" id="KW-0540">Nuclease</keyword>
<dbReference type="InterPro" id="IPR035437">
    <property type="entry name" value="SNase_OB-fold_sf"/>
</dbReference>
<dbReference type="PROSITE" id="PS50830">
    <property type="entry name" value="TNASE_3"/>
    <property type="match status" value="1"/>
</dbReference>
<protein>
    <submittedName>
        <fullName evidence="5">Nuclease</fullName>
    </submittedName>
</protein>
<proteinExistence type="predicted"/>
<dbReference type="SMART" id="SM00318">
    <property type="entry name" value="SNc"/>
    <property type="match status" value="1"/>
</dbReference>
<accession>A0A264W7V7</accession>
<keyword evidence="3" id="KW-0378">Hydrolase</keyword>
<evidence type="ECO:0000313" key="6">
    <source>
        <dbReference type="Proteomes" id="UP000217065"/>
    </source>
</evidence>
<name>A0A264W7V7_9BACL</name>
<dbReference type="Pfam" id="PF00565">
    <property type="entry name" value="SNase"/>
    <property type="match status" value="1"/>
</dbReference>
<dbReference type="Gene3D" id="2.40.50.90">
    <property type="match status" value="1"/>
</dbReference>
<dbReference type="GO" id="GO:0004519">
    <property type="term" value="F:endonuclease activity"/>
    <property type="evidence" value="ECO:0007669"/>
    <property type="project" value="UniProtKB-KW"/>
</dbReference>
<gene>
    <name evidence="5" type="ORF">CF394_01525</name>
</gene>
<reference evidence="5 6" key="1">
    <citation type="submission" date="2017-07" db="EMBL/GenBank/DDBJ databases">
        <title>Tetzosporium hominis gen.nov. sp.nov.</title>
        <authorList>
            <person name="Tetz G."/>
            <person name="Tetz V."/>
        </authorList>
    </citation>
    <scope>NUCLEOTIDE SEQUENCE [LARGE SCALE GENOMIC DNA]</scope>
    <source>
        <strain evidence="5 6">VT-49</strain>
    </source>
</reference>
<feature type="domain" description="TNase-like" evidence="4">
    <location>
        <begin position="26"/>
        <end position="159"/>
    </location>
</feature>
<dbReference type="PROSITE" id="PS51257">
    <property type="entry name" value="PROKAR_LIPOPROTEIN"/>
    <property type="match status" value="1"/>
</dbReference>
<dbReference type="AlphaFoldDB" id="A0A264W7V7"/>
<evidence type="ECO:0000256" key="3">
    <source>
        <dbReference type="ARBA" id="ARBA00022801"/>
    </source>
</evidence>
<evidence type="ECO:0000256" key="2">
    <source>
        <dbReference type="ARBA" id="ARBA00022759"/>
    </source>
</evidence>
<organism evidence="5 6">
    <name type="scientific">Tetzosporium hominis</name>
    <dbReference type="NCBI Taxonomy" id="2020506"/>
    <lineage>
        <taxon>Bacteria</taxon>
        <taxon>Bacillati</taxon>
        <taxon>Bacillota</taxon>
        <taxon>Bacilli</taxon>
        <taxon>Bacillales</taxon>
        <taxon>Caryophanaceae</taxon>
        <taxon>Tetzosporium</taxon>
    </lineage>
</organism>
<keyword evidence="2" id="KW-0255">Endonuclease</keyword>
<dbReference type="PANTHER" id="PTHR12302">
    <property type="entry name" value="EBNA2 BINDING PROTEIN P100"/>
    <property type="match status" value="1"/>
</dbReference>
<dbReference type="EMBL" id="NOKQ01000134">
    <property type="protein sequence ID" value="OZS79127.1"/>
    <property type="molecule type" value="Genomic_DNA"/>
</dbReference>
<dbReference type="Proteomes" id="UP000217065">
    <property type="component" value="Unassembled WGS sequence"/>
</dbReference>
<comment type="caution">
    <text evidence="5">The sequence shown here is derived from an EMBL/GenBank/DDBJ whole genome shotgun (WGS) entry which is preliminary data.</text>
</comment>
<evidence type="ECO:0000259" key="4">
    <source>
        <dbReference type="PROSITE" id="PS50830"/>
    </source>
</evidence>
<evidence type="ECO:0000256" key="1">
    <source>
        <dbReference type="ARBA" id="ARBA00022722"/>
    </source>
</evidence>